<feature type="compositionally biased region" description="Basic residues" evidence="1">
    <location>
        <begin position="75"/>
        <end position="85"/>
    </location>
</feature>
<organism evidence="2 3">
    <name type="scientific">Cochliobolus carbonum (strain 26-R-13)</name>
    <name type="common">Maize leaf spot fungus</name>
    <name type="synonym">Bipolaris zeicola</name>
    <dbReference type="NCBI Taxonomy" id="930089"/>
    <lineage>
        <taxon>Eukaryota</taxon>
        <taxon>Fungi</taxon>
        <taxon>Dikarya</taxon>
        <taxon>Ascomycota</taxon>
        <taxon>Pezizomycotina</taxon>
        <taxon>Dothideomycetes</taxon>
        <taxon>Pleosporomycetidae</taxon>
        <taxon>Pleosporales</taxon>
        <taxon>Pleosporineae</taxon>
        <taxon>Pleosporaceae</taxon>
        <taxon>Bipolaris</taxon>
    </lineage>
</organism>
<name>W6XPP4_COCC2</name>
<dbReference type="STRING" id="930089.W6XPP4"/>
<evidence type="ECO:0000313" key="2">
    <source>
        <dbReference type="EMBL" id="EUC27508.1"/>
    </source>
</evidence>
<feature type="compositionally biased region" description="Basic and acidic residues" evidence="1">
    <location>
        <begin position="86"/>
        <end position="96"/>
    </location>
</feature>
<dbReference type="AlphaFoldDB" id="W6XPP4"/>
<keyword evidence="3" id="KW-1185">Reference proteome</keyword>
<reference evidence="2 3" key="1">
    <citation type="journal article" date="2013" name="PLoS Genet.">
        <title>Comparative genome structure, secondary metabolite, and effector coding capacity across Cochliobolus pathogens.</title>
        <authorList>
            <person name="Condon B.J."/>
            <person name="Leng Y."/>
            <person name="Wu D."/>
            <person name="Bushley K.E."/>
            <person name="Ohm R.A."/>
            <person name="Otillar R."/>
            <person name="Martin J."/>
            <person name="Schackwitz W."/>
            <person name="Grimwood J."/>
            <person name="MohdZainudin N."/>
            <person name="Xue C."/>
            <person name="Wang R."/>
            <person name="Manning V.A."/>
            <person name="Dhillon B."/>
            <person name="Tu Z.J."/>
            <person name="Steffenson B.J."/>
            <person name="Salamov A."/>
            <person name="Sun H."/>
            <person name="Lowry S."/>
            <person name="LaButti K."/>
            <person name="Han J."/>
            <person name="Copeland A."/>
            <person name="Lindquist E."/>
            <person name="Barry K."/>
            <person name="Schmutz J."/>
            <person name="Baker S.E."/>
            <person name="Ciuffetti L.M."/>
            <person name="Grigoriev I.V."/>
            <person name="Zhong S."/>
            <person name="Turgeon B.G."/>
        </authorList>
    </citation>
    <scope>NUCLEOTIDE SEQUENCE [LARGE SCALE GENOMIC DNA]</scope>
    <source>
        <strain evidence="2 3">26-R-13</strain>
    </source>
</reference>
<gene>
    <name evidence="2" type="ORF">COCCADRAFT_9908</name>
</gene>
<sequence length="179" mass="19863">MNGQPSPYNNKKRSIDDVNKPTKPCLCGDSHFQGQCPYIDTALQQRGFVGDPEKAKKIADFEARDSRGVLSKIREKNRRFKKHRTRDGSKHGKASDSDSIEIDAGDPLADHSPHEAYAIFSSAFNNQRASQQHPLIHSWTLDPATDIHICNNPAEFNWKTPAADNDVVLAGGTEPKIEA</sequence>
<dbReference type="Proteomes" id="UP000053841">
    <property type="component" value="Unassembled WGS sequence"/>
</dbReference>
<dbReference type="OrthoDB" id="3762955at2759"/>
<proteinExistence type="predicted"/>
<dbReference type="KEGG" id="bze:COCCADRAFT_9908"/>
<protein>
    <submittedName>
        <fullName evidence="2">Uncharacterized protein</fullName>
    </submittedName>
</protein>
<evidence type="ECO:0000313" key="3">
    <source>
        <dbReference type="Proteomes" id="UP000053841"/>
    </source>
</evidence>
<dbReference type="RefSeq" id="XP_007718184.1">
    <property type="nucleotide sequence ID" value="XM_007719994.1"/>
</dbReference>
<accession>W6XPP4</accession>
<dbReference type="HOGENOM" id="CLU_103201_0_0_1"/>
<feature type="region of interest" description="Disordered" evidence="1">
    <location>
        <begin position="1"/>
        <end position="22"/>
    </location>
</feature>
<feature type="region of interest" description="Disordered" evidence="1">
    <location>
        <begin position="75"/>
        <end position="102"/>
    </location>
</feature>
<dbReference type="EMBL" id="KI964916">
    <property type="protein sequence ID" value="EUC27508.1"/>
    <property type="molecule type" value="Genomic_DNA"/>
</dbReference>
<dbReference type="GeneID" id="19154728"/>
<evidence type="ECO:0000256" key="1">
    <source>
        <dbReference type="SAM" id="MobiDB-lite"/>
    </source>
</evidence>